<evidence type="ECO:0000313" key="1">
    <source>
        <dbReference type="EMBL" id="RTR32975.1"/>
    </source>
</evidence>
<gene>
    <name evidence="1" type="ORF">EKG37_07895</name>
</gene>
<dbReference type="AlphaFoldDB" id="A0A3S0IDD7"/>
<dbReference type="InterPro" id="IPR036209">
    <property type="entry name" value="YwmB-like_sf"/>
</dbReference>
<protein>
    <recommendedName>
        <fullName evidence="3">YwmB family TATA-box binding protein</fullName>
    </recommendedName>
</protein>
<dbReference type="Proteomes" id="UP000271374">
    <property type="component" value="Unassembled WGS sequence"/>
</dbReference>
<dbReference type="InterPro" id="IPR014794">
    <property type="entry name" value="DUF1779"/>
</dbReference>
<name>A0A3S0IDD7_9BACI</name>
<reference evidence="1 2" key="1">
    <citation type="submission" date="2018-12" db="EMBL/GenBank/DDBJ databases">
        <title>Bacillus yapensis draft genome sequence.</title>
        <authorList>
            <person name="Yu L."/>
            <person name="Xu X."/>
            <person name="Tang X."/>
        </authorList>
    </citation>
    <scope>NUCLEOTIDE SEQUENCE [LARGE SCALE GENOMIC DNA]</scope>
    <source>
        <strain evidence="1 2">XXST-01</strain>
    </source>
</reference>
<dbReference type="Gene3D" id="3.30.360.40">
    <property type="entry name" value="YwmB-like"/>
    <property type="match status" value="1"/>
</dbReference>
<organism evidence="1 2">
    <name type="scientific">Bacillus yapensis</name>
    <dbReference type="NCBI Taxonomy" id="2492960"/>
    <lineage>
        <taxon>Bacteria</taxon>
        <taxon>Bacillati</taxon>
        <taxon>Bacillota</taxon>
        <taxon>Bacilli</taxon>
        <taxon>Bacillales</taxon>
        <taxon>Bacillaceae</taxon>
        <taxon>Bacillus</taxon>
    </lineage>
</organism>
<dbReference type="Pfam" id="PF08680">
    <property type="entry name" value="DUF1779"/>
    <property type="match status" value="1"/>
</dbReference>
<accession>A0A3S0IDD7</accession>
<comment type="caution">
    <text evidence="1">The sequence shown here is derived from an EMBL/GenBank/DDBJ whole genome shotgun (WGS) entry which is preliminary data.</text>
</comment>
<evidence type="ECO:0008006" key="3">
    <source>
        <dbReference type="Google" id="ProtNLM"/>
    </source>
</evidence>
<keyword evidence="2" id="KW-1185">Reference proteome</keyword>
<proteinExistence type="predicted"/>
<dbReference type="EMBL" id="RXNT01000005">
    <property type="protein sequence ID" value="RTR32975.1"/>
    <property type="molecule type" value="Genomic_DNA"/>
</dbReference>
<sequence length="248" mass="28172">MKRKIMAILALIAVIGTSLFFAGDKFVKAKGQEDLLTLVTVLQGENIDISGWSLHAREKIETSKLEDVQKYVQTLKTKFPDWTWQVTSTSDKWEATAKKASSQGFQENIQILSTLTMENPQTYIIYEVQGKNFTEKTEQFIKEDLKGTFSDIFRENTTIFSCIKGEFNDKMNTNLPFTVNRILDLFEAKEMESIEEENFVSTSAYSPLFADGLTTNDKEMNLQLGIRTERLGAQTTLVVGTPIITIEY</sequence>
<dbReference type="RefSeq" id="WP_126408112.1">
    <property type="nucleotide sequence ID" value="NZ_RXNT01000005.1"/>
</dbReference>
<dbReference type="Gene3D" id="3.30.2030.10">
    <property type="entry name" value="YwmB-like"/>
    <property type="match status" value="1"/>
</dbReference>
<dbReference type="OrthoDB" id="2374820at2"/>
<evidence type="ECO:0000313" key="2">
    <source>
        <dbReference type="Proteomes" id="UP000271374"/>
    </source>
</evidence>
<dbReference type="SUPFAM" id="SSF143842">
    <property type="entry name" value="YwmB-like"/>
    <property type="match status" value="1"/>
</dbReference>